<evidence type="ECO:0000313" key="1">
    <source>
        <dbReference type="EMBL" id="MFD2459190.1"/>
    </source>
</evidence>
<sequence>MHARTIIQKTLRVPRGTAASGDGAAVARQMDAVLAGVGFKATRELLEHVSGMEPGAAIDLATDVVGAVRALVGDQAEHNAYFLDFPRGVPDTVEFWVSCLRAAFAAANAEGLIDPRPAGLLDLPRYGRYQHTYAELLAAHDELVGSLADRVTVVRLGGTLGEETEALYRALAESVTPLGEADLGLLAELADVCGDVEPAAVPVRENRAVLNAARLAAGRPLLAVDTVVDVLRTACQASGGDVTLAEPTRFRGFTRRERRVLLAALDGVVAGDEGKLGDVARFARRFKRLGERLHPHDYPRFPGAGAVFAVARGERTARSLAGRAEAAFAAHDVAGAAAVLTAAPGMLLRSLDRLLRQANVAEQDTVLDAAEGVLGSVSGRVLCSVREHLVNRVETDTTRVFTTRSRRAWVTEDTRPPLPRTALTRACALIDAELTARLPRHERLMVDPAVLDVALPLSGKASEDGFAVLPRGSRGRVDGEVLRFFTYWRQSRVRTDFDLSALLLDARFRFLGHVSWTRYQDGGAVYSGDLTEAPDGATEFIDIPLGGVDATYVVPQVDIYSGEGFDEVAESMFGWMTRDHDQAGAPFEARTVRTRSDLRGTGRVALPIVFARDDDGAWTATWLHLYLSGQPSFNRVETNHAGTAVLARGLLRRDYLTVGYLVDLMRAAGTEVTTWEPGTPTDEPVTFLGIHEPEHLPEGSEVITLDRLNRLIPA</sequence>
<dbReference type="RefSeq" id="WP_345405929.1">
    <property type="nucleotide sequence ID" value="NZ_BAABHG010000019.1"/>
</dbReference>
<keyword evidence="2" id="KW-1185">Reference proteome</keyword>
<dbReference type="EMBL" id="JBHUKU010000005">
    <property type="protein sequence ID" value="MFD2459190.1"/>
    <property type="molecule type" value="Genomic_DNA"/>
</dbReference>
<dbReference type="Proteomes" id="UP001597419">
    <property type="component" value="Unassembled WGS sequence"/>
</dbReference>
<evidence type="ECO:0008006" key="3">
    <source>
        <dbReference type="Google" id="ProtNLM"/>
    </source>
</evidence>
<reference evidence="2" key="1">
    <citation type="journal article" date="2019" name="Int. J. Syst. Evol. Microbiol.">
        <title>The Global Catalogue of Microorganisms (GCM) 10K type strain sequencing project: providing services to taxonomists for standard genome sequencing and annotation.</title>
        <authorList>
            <consortium name="The Broad Institute Genomics Platform"/>
            <consortium name="The Broad Institute Genome Sequencing Center for Infectious Disease"/>
            <person name="Wu L."/>
            <person name="Ma J."/>
        </authorList>
    </citation>
    <scope>NUCLEOTIDE SEQUENCE [LARGE SCALE GENOMIC DNA]</scope>
    <source>
        <strain evidence="2">CGMCC 4.7643</strain>
    </source>
</reference>
<proteinExistence type="predicted"/>
<protein>
    <recommendedName>
        <fullName evidence="3">TerD domain-containing protein</fullName>
    </recommendedName>
</protein>
<accession>A0ABW5GDG3</accession>
<comment type="caution">
    <text evidence="1">The sequence shown here is derived from an EMBL/GenBank/DDBJ whole genome shotgun (WGS) entry which is preliminary data.</text>
</comment>
<evidence type="ECO:0000313" key="2">
    <source>
        <dbReference type="Proteomes" id="UP001597419"/>
    </source>
</evidence>
<organism evidence="1 2">
    <name type="scientific">Amycolatopsis samaneae</name>
    <dbReference type="NCBI Taxonomy" id="664691"/>
    <lineage>
        <taxon>Bacteria</taxon>
        <taxon>Bacillati</taxon>
        <taxon>Actinomycetota</taxon>
        <taxon>Actinomycetes</taxon>
        <taxon>Pseudonocardiales</taxon>
        <taxon>Pseudonocardiaceae</taxon>
        <taxon>Amycolatopsis</taxon>
    </lineage>
</organism>
<gene>
    <name evidence="1" type="ORF">ACFSYJ_11275</name>
</gene>
<name>A0ABW5GDG3_9PSEU</name>